<evidence type="ECO:0000256" key="5">
    <source>
        <dbReference type="ARBA" id="ARBA00022723"/>
    </source>
</evidence>
<dbReference type="PANTHER" id="PTHR11705">
    <property type="entry name" value="PROTEASE FAMILY M14 CARBOXYPEPTIDASE A,B"/>
    <property type="match status" value="1"/>
</dbReference>
<keyword evidence="5" id="KW-0479">Metal-binding</keyword>
<dbReference type="AlphaFoldDB" id="A0A7C4CAU8"/>
<evidence type="ECO:0000256" key="10">
    <source>
        <dbReference type="ARBA" id="ARBA00050859"/>
    </source>
</evidence>
<dbReference type="PROSITE" id="PS52035">
    <property type="entry name" value="PEPTIDASE_M14"/>
    <property type="match status" value="1"/>
</dbReference>
<dbReference type="Gene3D" id="3.40.630.10">
    <property type="entry name" value="Zn peptidases"/>
    <property type="match status" value="1"/>
</dbReference>
<proteinExistence type="inferred from homology"/>
<evidence type="ECO:0000256" key="9">
    <source>
        <dbReference type="ARBA" id="ARBA00023049"/>
    </source>
</evidence>
<comment type="catalytic activity">
    <reaction evidence="10">
        <text>Releases a C-terminal residue, which may be hydrophobic or positively charged.</text>
        <dbReference type="EC" id="3.4.17.18"/>
    </reaction>
</comment>
<dbReference type="EC" id="3.4.17.18" evidence="11"/>
<comment type="caution">
    <text evidence="14">The sequence shown here is derived from an EMBL/GenBank/DDBJ whole genome shotgun (WGS) entry which is preliminary data.</text>
</comment>
<dbReference type="FunFam" id="3.40.630.10:FF:000084">
    <property type="entry name" value="Carboxypeptidase B2"/>
    <property type="match status" value="1"/>
</dbReference>
<dbReference type="GO" id="GO:0008270">
    <property type="term" value="F:zinc ion binding"/>
    <property type="evidence" value="ECO:0007669"/>
    <property type="project" value="InterPro"/>
</dbReference>
<evidence type="ECO:0000256" key="8">
    <source>
        <dbReference type="ARBA" id="ARBA00022833"/>
    </source>
</evidence>
<accession>A0A7C4CAU8</accession>
<organism evidence="14">
    <name type="scientific">candidate division WOR-3 bacterium</name>
    <dbReference type="NCBI Taxonomy" id="2052148"/>
    <lineage>
        <taxon>Bacteria</taxon>
        <taxon>Bacteria division WOR-3</taxon>
    </lineage>
</organism>
<dbReference type="CDD" id="cd03859">
    <property type="entry name" value="M14_CPT"/>
    <property type="match status" value="1"/>
</dbReference>
<name>A0A7C4CAU8_UNCW3</name>
<evidence type="ECO:0000256" key="2">
    <source>
        <dbReference type="ARBA" id="ARBA00005988"/>
    </source>
</evidence>
<keyword evidence="8" id="KW-0862">Zinc</keyword>
<evidence type="ECO:0000259" key="13">
    <source>
        <dbReference type="PROSITE" id="PS52035"/>
    </source>
</evidence>
<comment type="cofactor">
    <cofactor evidence="1">
        <name>Zn(2+)</name>
        <dbReference type="ChEBI" id="CHEBI:29105"/>
    </cofactor>
</comment>
<dbReference type="EMBL" id="DSUT01000048">
    <property type="protein sequence ID" value="HGK27853.1"/>
    <property type="molecule type" value="Genomic_DNA"/>
</dbReference>
<dbReference type="GO" id="GO:0004181">
    <property type="term" value="F:metallocarboxypeptidase activity"/>
    <property type="evidence" value="ECO:0007669"/>
    <property type="project" value="InterPro"/>
</dbReference>
<dbReference type="GO" id="GO:0005615">
    <property type="term" value="C:extracellular space"/>
    <property type="evidence" value="ECO:0007669"/>
    <property type="project" value="TreeGrafter"/>
</dbReference>
<dbReference type="SMART" id="SM00631">
    <property type="entry name" value="Zn_pept"/>
    <property type="match status" value="1"/>
</dbReference>
<keyword evidence="4" id="KW-0645">Protease</keyword>
<feature type="active site" description="Proton donor/acceptor" evidence="12">
    <location>
        <position position="376"/>
    </location>
</feature>
<evidence type="ECO:0000256" key="12">
    <source>
        <dbReference type="PROSITE-ProRule" id="PRU01379"/>
    </source>
</evidence>
<evidence type="ECO:0000256" key="11">
    <source>
        <dbReference type="ARBA" id="ARBA00066554"/>
    </source>
</evidence>
<evidence type="ECO:0000256" key="4">
    <source>
        <dbReference type="ARBA" id="ARBA00022670"/>
    </source>
</evidence>
<evidence type="ECO:0000313" key="14">
    <source>
        <dbReference type="EMBL" id="HGK27853.1"/>
    </source>
</evidence>
<keyword evidence="9" id="KW-0482">Metalloprotease</keyword>
<protein>
    <recommendedName>
        <fullName evidence="11">carboxypeptidase T</fullName>
        <ecNumber evidence="11">3.4.17.18</ecNumber>
    </recommendedName>
</protein>
<dbReference type="InterPro" id="IPR033810">
    <property type="entry name" value="Carboxypeptidase_T"/>
</dbReference>
<keyword evidence="6" id="KW-0732">Signal</keyword>
<keyword evidence="3" id="KW-0121">Carboxypeptidase</keyword>
<dbReference type="PRINTS" id="PR00765">
    <property type="entry name" value="CRBOXYPTASEA"/>
</dbReference>
<comment type="similarity">
    <text evidence="2 12">Belongs to the peptidase M14 family.</text>
</comment>
<sequence length="621" mass="68577">MRLTIALLSLTAATASGYERVSTVMEARVHFDALRRLELLGDLAGELDICTWEEDELGGWLVINTTAEELARIQMLGLRTEVTWPDIRHKFRAITGVDPDDPAAGRDFGYFFTYWETIDTLQALAAAFPGICTLYSVGLSHQGKPLWCLKVSDNAAVSENEPACFFNGATHAREPMGTHCCIMFAARILSQYGVDSLATWLINNREVFIIPVMNPDGYVYNSDSGGSTNNWRKNRRVIQSPYVGVDLNRNYGFKWGYDNSGSSGSPAQETYRGPSRFSEPETQVVRDFMAANLFRTCMDYHTYGQYNLYPWGYASTTPPERNLLQEMVDTFRMNNNYRASRTGQVNQTIYPCNGLSLDWEYSDTAGKFVTYAFTCELDSIDFWHGWNDSAALHLECNRNIPNLYYLARVSGVFFDPVAVTINDTTLGNGTGRLDPGEQSNIWFSLRNRAVHPLDSAYQVSARLISGHPEVQVTDSVKSFPNCARRSGFNNASTQFTLRAGSGIAPGTRIPLRLELSYTDAGVRMMQPVGFEIVIGDQSGVAHRPALDIPTSLAARPNPAGSFVRFQAHGSTGPIAVRIYSCSGALVATASTGTGFDCRSLPAGAYSGRTESGASCWFTVVR</sequence>
<reference evidence="14" key="1">
    <citation type="journal article" date="2020" name="mSystems">
        <title>Genome- and Community-Level Interaction Insights into Carbon Utilization and Element Cycling Functions of Hydrothermarchaeota in Hydrothermal Sediment.</title>
        <authorList>
            <person name="Zhou Z."/>
            <person name="Liu Y."/>
            <person name="Xu W."/>
            <person name="Pan J."/>
            <person name="Luo Z.H."/>
            <person name="Li M."/>
        </authorList>
    </citation>
    <scope>NUCLEOTIDE SEQUENCE [LARGE SCALE GENOMIC DNA]</scope>
    <source>
        <strain evidence="14">SpSt-488</strain>
    </source>
</reference>
<dbReference type="GO" id="GO:0006508">
    <property type="term" value="P:proteolysis"/>
    <property type="evidence" value="ECO:0007669"/>
    <property type="project" value="UniProtKB-KW"/>
</dbReference>
<dbReference type="SUPFAM" id="SSF53187">
    <property type="entry name" value="Zn-dependent exopeptidases"/>
    <property type="match status" value="1"/>
</dbReference>
<gene>
    <name evidence="14" type="ORF">ENS41_02730</name>
</gene>
<evidence type="ECO:0000256" key="7">
    <source>
        <dbReference type="ARBA" id="ARBA00022801"/>
    </source>
</evidence>
<evidence type="ECO:0000256" key="6">
    <source>
        <dbReference type="ARBA" id="ARBA00022729"/>
    </source>
</evidence>
<dbReference type="InterPro" id="IPR000834">
    <property type="entry name" value="Peptidase_M14"/>
</dbReference>
<feature type="domain" description="Peptidase M14" evidence="13">
    <location>
        <begin position="110"/>
        <end position="397"/>
    </location>
</feature>
<keyword evidence="7" id="KW-0378">Hydrolase</keyword>
<dbReference type="PANTHER" id="PTHR11705:SF143">
    <property type="entry name" value="SLL0236 PROTEIN"/>
    <property type="match status" value="1"/>
</dbReference>
<evidence type="ECO:0000256" key="3">
    <source>
        <dbReference type="ARBA" id="ARBA00022645"/>
    </source>
</evidence>
<evidence type="ECO:0000256" key="1">
    <source>
        <dbReference type="ARBA" id="ARBA00001947"/>
    </source>
</evidence>
<dbReference type="Pfam" id="PF00246">
    <property type="entry name" value="Peptidase_M14"/>
    <property type="match status" value="1"/>
</dbReference>